<dbReference type="CDD" id="cd00158">
    <property type="entry name" value="RHOD"/>
    <property type="match status" value="1"/>
</dbReference>
<proteinExistence type="predicted"/>
<dbReference type="Gene3D" id="3.40.250.10">
    <property type="entry name" value="Rhodanese-like domain"/>
    <property type="match status" value="1"/>
</dbReference>
<evidence type="ECO:0000259" key="1">
    <source>
        <dbReference type="PROSITE" id="PS50206"/>
    </source>
</evidence>
<dbReference type="InterPro" id="IPR001763">
    <property type="entry name" value="Rhodanese-like_dom"/>
</dbReference>
<dbReference type="InterPro" id="IPR036873">
    <property type="entry name" value="Rhodanese-like_dom_sf"/>
</dbReference>
<sequence length="139" mass="16307">MNKTLRNYLRSTKDNWNYITPIDFYHKYYLNPKAYKEYYLIDLRSKSEYNNGHIKGAKNIYWLDILDEKNLKKLPKNKPIFLICYVGHTSSQVLTLLKLLGYNVVSIKYGYGISPTKYVPVAGWLDYGLPIVKSKVISK</sequence>
<dbReference type="PANTHER" id="PTHR43031:SF1">
    <property type="entry name" value="PYRIDINE NUCLEOTIDE-DISULPHIDE OXIDOREDUCTASE"/>
    <property type="match status" value="1"/>
</dbReference>
<dbReference type="PROSITE" id="PS50206">
    <property type="entry name" value="RHODANESE_3"/>
    <property type="match status" value="1"/>
</dbReference>
<reference evidence="2" key="1">
    <citation type="journal article" date="2020" name="Nature">
        <title>Giant virus diversity and host interactions through global metagenomics.</title>
        <authorList>
            <person name="Schulz F."/>
            <person name="Roux S."/>
            <person name="Paez-Espino D."/>
            <person name="Jungbluth S."/>
            <person name="Walsh D.A."/>
            <person name="Denef V.J."/>
            <person name="McMahon K.D."/>
            <person name="Konstantinidis K.T."/>
            <person name="Eloe-Fadrosh E.A."/>
            <person name="Kyrpides N.C."/>
            <person name="Woyke T."/>
        </authorList>
    </citation>
    <scope>NUCLEOTIDE SEQUENCE</scope>
    <source>
        <strain evidence="2">GVMAG-M-3300027763-16</strain>
    </source>
</reference>
<name>A0A6C0LDH9_9ZZZZ</name>
<evidence type="ECO:0000313" key="2">
    <source>
        <dbReference type="EMBL" id="QHU27322.1"/>
    </source>
</evidence>
<dbReference type="PANTHER" id="PTHR43031">
    <property type="entry name" value="FAD-DEPENDENT OXIDOREDUCTASE"/>
    <property type="match status" value="1"/>
</dbReference>
<accession>A0A6C0LDH9</accession>
<dbReference type="Pfam" id="PF00581">
    <property type="entry name" value="Rhodanese"/>
    <property type="match status" value="1"/>
</dbReference>
<dbReference type="AlphaFoldDB" id="A0A6C0LDH9"/>
<protein>
    <recommendedName>
        <fullName evidence="1">Rhodanese domain-containing protein</fullName>
    </recommendedName>
</protein>
<organism evidence="2">
    <name type="scientific">viral metagenome</name>
    <dbReference type="NCBI Taxonomy" id="1070528"/>
    <lineage>
        <taxon>unclassified sequences</taxon>
        <taxon>metagenomes</taxon>
        <taxon>organismal metagenomes</taxon>
    </lineage>
</organism>
<feature type="domain" description="Rhodanese" evidence="1">
    <location>
        <begin position="34"/>
        <end position="133"/>
    </location>
</feature>
<dbReference type="SUPFAM" id="SSF52821">
    <property type="entry name" value="Rhodanese/Cell cycle control phosphatase"/>
    <property type="match status" value="1"/>
</dbReference>
<dbReference type="SMART" id="SM00450">
    <property type="entry name" value="RHOD"/>
    <property type="match status" value="1"/>
</dbReference>
<dbReference type="EMBL" id="MN740453">
    <property type="protein sequence ID" value="QHU27322.1"/>
    <property type="molecule type" value="Genomic_DNA"/>
</dbReference>
<dbReference type="InterPro" id="IPR050229">
    <property type="entry name" value="GlpE_sulfurtransferase"/>
</dbReference>